<dbReference type="EMBL" id="LOIC01000044">
    <property type="protein sequence ID" value="OCA55241.1"/>
    <property type="molecule type" value="Genomic_DNA"/>
</dbReference>
<name>A0A1B8YJE2_9GAMM</name>
<keyword evidence="2" id="KW-1185">Reference proteome</keyword>
<reference evidence="2" key="1">
    <citation type="submission" date="2015-11" db="EMBL/GenBank/DDBJ databases">
        <authorList>
            <person name="Tobias N.J."/>
            <person name="Mishra B."/>
            <person name="Gupta D.K."/>
            <person name="Thines M."/>
            <person name="Stinear T.P."/>
            <person name="Bode H.B."/>
        </authorList>
    </citation>
    <scope>NUCLEOTIDE SEQUENCE [LARGE SCALE GENOMIC DNA]</scope>
    <source>
        <strain evidence="2">PB45.5</strain>
    </source>
</reference>
<accession>A0A1B8YJE2</accession>
<dbReference type="RefSeq" id="WP_065390075.1">
    <property type="nucleotide sequence ID" value="NZ_CAWMQN010000044.1"/>
</dbReference>
<proteinExistence type="predicted"/>
<dbReference type="Proteomes" id="UP000092665">
    <property type="component" value="Unassembled WGS sequence"/>
</dbReference>
<comment type="caution">
    <text evidence="1">The sequence shown here is derived from an EMBL/GenBank/DDBJ whole genome shotgun (WGS) entry which is preliminary data.</text>
</comment>
<dbReference type="PATRIC" id="fig|29488.15.peg.2026"/>
<organism evidence="1 2">
    <name type="scientific">Photorhabdus namnaonensis</name>
    <dbReference type="NCBI Taxonomy" id="1851568"/>
    <lineage>
        <taxon>Bacteria</taxon>
        <taxon>Pseudomonadati</taxon>
        <taxon>Pseudomonadota</taxon>
        <taxon>Gammaproteobacteria</taxon>
        <taxon>Enterobacterales</taxon>
        <taxon>Morganellaceae</taxon>
        <taxon>Photorhabdus</taxon>
    </lineage>
</organism>
<gene>
    <name evidence="1" type="ORF">Phpb_01862</name>
</gene>
<sequence>MRWSETLKEKLFDIAYKKLELFKRLDNVIDEHAEILEDIRQDLKHDEATAIAIMFELAKMGFLYQRSRDKARKVALPMKDKTASKDDFTLCVSYKTLTKRDKEAFLEANQLFGAGWLVNDVVAHFSQQLNRSKRNIIQELYRQKLIILLDGEYQPYGMVHQLEQSSLANYLANKRAPQHLKDDINVLRSQLSELYNVYQNDHPTLVFSNDGTGFGKSYGVLNRYIESVAVNMKSSDFTNFLFVTPQKSQIDFDKKLIKKAKKKGIEFLGLYSQEDLRDLNFVNWVEDCNGKIIENRERYLTWEKRAKNSPLASKASNLAIVVRAIESIEKQILIQKQQGDDVDLIQDYEDQLKKCKSNLTRVLDELSEAALNQQESAVNLPAIMGAENKIELLRKEIIFHCIPMAAAMVSPCILLATTSKFDKPIKMPRINKAGKYIVKSIPFDYLIGGKKKLTNNTLSAFLESPVAEQIEHLKTDFFKIDGENYFRKHNISFTLVIDEEHEAYRIFSNSRSVNLIDDKVQLVHVFAVTYRLLQQVKDIDVAKMSYLPFFSEKNEFIHDIKAYLEKNCELSLEGTIEQNLESLLKLFSGNIDFVQIKGDDIEQVINITRNVFSFSPKRFFNEESLKKVKIEFVHRGSGCQLYYSTDSRDKNPSLHDTYQLAMVVLAAAAKISSRSQFAKSLKQAGDSSQNFLMYKFIQKAGKIRNELEQMFDHPASEEMLISNFYTYFQSKTVFTIERIKELEFQDETLSHLTYVNFTLDLIKEQPEVALLRSLYNTRNSVICLSATTGFAETYSGQYNRNFLRRFCSGKPNNLAIQIIERSGTDIALLASLRDKRAELRTIDFGVFNSDLPLFDFCQDFDESFKIKFNFLRNELYGLDKNFKKSLNNYQKIEFERQLCSMLLAAYQGKHTMSLALSNRFQRKLKKYFSRSEVKIKNIKKVHNSWKIFEYLPFANKPKIRVILFDAELRKECNIRDFIHIKDKNTKIVLLSSYKSAGTGLNYFLTYPEEGGDLFEEDFERLVLTSAPFWSAIIKDEKTNDRTLHSLQNYLLLMKQCSDSDEEKFLKDFDINLSSGEDYRFLMREHMISKLKDLMQAIGRVERKDTKINTEIFIPDSAVEDGIVLFNQFTRVKKNRPILESLSLLNHHFMRLCEKERMMCSFKSCEERELFEEKIARNSALLKEFFEDFVPGVLSVARKDNAEAIIFNEHLRSIESLISPSSYVKKLKSNPHVKKYQAMMEAVDALYIDISTTPQLKLSIKNLDDGIVTLTDIEHGYSIYHPKEWIFSGIGNRVDGRKDEHVTHLLKEIAILSKNVFKDCIPHPFFIPLLKGNMGEYLFTLLLDRLHNCQPIDPKLLSEKIGKKAYELFDFYIEADKHLICVDTKNWSSTLDKRYQSLKTHNNAQGKAETILSYIDNKYESVKFVYLNTRMENNPLNLEQEISPDSKIYYLNLFKEYFGYENKKQDYDQDFRIGSGSKLVKEVRINKQILNLLQGD</sequence>
<evidence type="ECO:0000313" key="2">
    <source>
        <dbReference type="Proteomes" id="UP000092665"/>
    </source>
</evidence>
<protein>
    <submittedName>
        <fullName evidence="1">Uncharacterized protein</fullName>
    </submittedName>
</protein>
<evidence type="ECO:0000313" key="1">
    <source>
        <dbReference type="EMBL" id="OCA55241.1"/>
    </source>
</evidence>